<dbReference type="Proteomes" id="UP000315647">
    <property type="component" value="Chromosome"/>
</dbReference>
<sequence length="118" mass="13055">MAIITAGHIFLKRPYGVANATALKQVLQNQGSELYASPDQRYWELIKNQLIITIRVQPITELLDQCQDELKLLGLAPDDVPEVITVEGLTESFDHCQSITDQLAVSLSGVTRGAEHCH</sequence>
<keyword evidence="2" id="KW-1185">Reference proteome</keyword>
<protein>
    <submittedName>
        <fullName evidence="1">Uncharacterized protein</fullName>
    </submittedName>
</protein>
<accession>A0A517Q149</accession>
<proteinExistence type="predicted"/>
<name>A0A517Q149_9PLAN</name>
<reference evidence="1 2" key="1">
    <citation type="submission" date="2019-03" db="EMBL/GenBank/DDBJ databases">
        <title>Deep-cultivation of Planctomycetes and their phenomic and genomic characterization uncovers novel biology.</title>
        <authorList>
            <person name="Wiegand S."/>
            <person name="Jogler M."/>
            <person name="Boedeker C."/>
            <person name="Pinto D."/>
            <person name="Vollmers J."/>
            <person name="Rivas-Marin E."/>
            <person name="Kohn T."/>
            <person name="Peeters S.H."/>
            <person name="Heuer A."/>
            <person name="Rast P."/>
            <person name="Oberbeckmann S."/>
            <person name="Bunk B."/>
            <person name="Jeske O."/>
            <person name="Meyerdierks A."/>
            <person name="Storesund J.E."/>
            <person name="Kallscheuer N."/>
            <person name="Luecker S."/>
            <person name="Lage O.M."/>
            <person name="Pohl T."/>
            <person name="Merkel B.J."/>
            <person name="Hornburger P."/>
            <person name="Mueller R.-W."/>
            <person name="Bruemmer F."/>
            <person name="Labrenz M."/>
            <person name="Spormann A.M."/>
            <person name="Op den Camp H."/>
            <person name="Overmann J."/>
            <person name="Amann R."/>
            <person name="Jetten M.S.M."/>
            <person name="Mascher T."/>
            <person name="Medema M.H."/>
            <person name="Devos D.P."/>
            <person name="Kaster A.-K."/>
            <person name="Ovreas L."/>
            <person name="Rohde M."/>
            <person name="Galperin M.Y."/>
            <person name="Jogler C."/>
        </authorList>
    </citation>
    <scope>NUCLEOTIDE SEQUENCE [LARGE SCALE GENOMIC DNA]</scope>
    <source>
        <strain evidence="1 2">Enr10</strain>
    </source>
</reference>
<organism evidence="1 2">
    <name type="scientific">Gimesia panareensis</name>
    <dbReference type="NCBI Taxonomy" id="2527978"/>
    <lineage>
        <taxon>Bacteria</taxon>
        <taxon>Pseudomonadati</taxon>
        <taxon>Planctomycetota</taxon>
        <taxon>Planctomycetia</taxon>
        <taxon>Planctomycetales</taxon>
        <taxon>Planctomycetaceae</taxon>
        <taxon>Gimesia</taxon>
    </lineage>
</organism>
<gene>
    <name evidence="1" type="ORF">Enr10x_06490</name>
</gene>
<dbReference type="RefSeq" id="WP_145448116.1">
    <property type="nucleotide sequence ID" value="NZ_CP037421.1"/>
</dbReference>
<dbReference type="AlphaFoldDB" id="A0A517Q149"/>
<evidence type="ECO:0000313" key="2">
    <source>
        <dbReference type="Proteomes" id="UP000315647"/>
    </source>
</evidence>
<dbReference type="EMBL" id="CP037421">
    <property type="protein sequence ID" value="QDT25354.1"/>
    <property type="molecule type" value="Genomic_DNA"/>
</dbReference>
<evidence type="ECO:0000313" key="1">
    <source>
        <dbReference type="EMBL" id="QDT25354.1"/>
    </source>
</evidence>